<dbReference type="PANTHER" id="PTHR37023:SF1">
    <property type="entry name" value="ISSOD25 TRANSPOSASE TNPA_ISSOD25"/>
    <property type="match status" value="1"/>
</dbReference>
<dbReference type="InterPro" id="IPR007069">
    <property type="entry name" value="Transposase_32"/>
</dbReference>
<dbReference type="Proteomes" id="UP000626148">
    <property type="component" value="Unassembled WGS sequence"/>
</dbReference>
<dbReference type="Pfam" id="PF14319">
    <property type="entry name" value="Zn_Tnp_IS91"/>
    <property type="match status" value="1"/>
</dbReference>
<dbReference type="GO" id="GO:0006313">
    <property type="term" value="P:DNA transposition"/>
    <property type="evidence" value="ECO:0007669"/>
    <property type="project" value="InterPro"/>
</dbReference>
<protein>
    <submittedName>
        <fullName evidence="3">IS91 family transposase</fullName>
    </submittedName>
</protein>
<dbReference type="InterPro" id="IPR026889">
    <property type="entry name" value="Zn_Tnp"/>
</dbReference>
<dbReference type="GO" id="GO:0003677">
    <property type="term" value="F:DNA binding"/>
    <property type="evidence" value="ECO:0007669"/>
    <property type="project" value="InterPro"/>
</dbReference>
<sequence length="356" mass="41238">MIPLAELVERYRPELERRHGSQLTADHHAAMNAIRTCHTPARGVLDYRCEACRATRIAYPSCGHRACPACQHSTNNQWLDRQRRKLLPVTYYLVTFTLPAKLRGFARTHPEWTYATLFRMATDTLQTFGRNDPALGDRLGLTAVLHTHSRRLDYHPHLHVIIPGGSLDRSGLCWKAKAGKYLFNGRALAQVFRAKFLAAMKEAGYWLPRDLPKAWVVQCERVGRGEPALTYLARYLYRGVISERNILSLSDDCITFRYRDGQTRQWRKRTLHAADFLWLVLQHVLPKGFHRVRDYGLLHGNARRRRQRVQLLLTPSFFMAPSHELTRSCRCACGGSWRLVHRHFPDHATRRRTARA</sequence>
<keyword evidence="4" id="KW-1185">Reference proteome</keyword>
<name>A0A918KJS6_9GAMM</name>
<feature type="domain" description="Transposase IS801/IS1294" evidence="1">
    <location>
        <begin position="140"/>
        <end position="303"/>
    </location>
</feature>
<evidence type="ECO:0000313" key="3">
    <source>
        <dbReference type="EMBL" id="GGX63855.1"/>
    </source>
</evidence>
<gene>
    <name evidence="3" type="ORF">GCM10007392_34370</name>
</gene>
<proteinExistence type="predicted"/>
<feature type="domain" description="Transposase zinc-binding" evidence="2">
    <location>
        <begin position="9"/>
        <end position="98"/>
    </location>
</feature>
<dbReference type="GO" id="GO:0004803">
    <property type="term" value="F:transposase activity"/>
    <property type="evidence" value="ECO:0007669"/>
    <property type="project" value="InterPro"/>
</dbReference>
<dbReference type="AlphaFoldDB" id="A0A918KJS6"/>
<evidence type="ECO:0000259" key="1">
    <source>
        <dbReference type="Pfam" id="PF04986"/>
    </source>
</evidence>
<evidence type="ECO:0000259" key="2">
    <source>
        <dbReference type="Pfam" id="PF14319"/>
    </source>
</evidence>
<organism evidence="3 4">
    <name type="scientific">Saccharospirillum salsuginis</name>
    <dbReference type="NCBI Taxonomy" id="418750"/>
    <lineage>
        <taxon>Bacteria</taxon>
        <taxon>Pseudomonadati</taxon>
        <taxon>Pseudomonadota</taxon>
        <taxon>Gammaproteobacteria</taxon>
        <taxon>Oceanospirillales</taxon>
        <taxon>Saccharospirillaceae</taxon>
        <taxon>Saccharospirillum</taxon>
    </lineage>
</organism>
<evidence type="ECO:0000313" key="4">
    <source>
        <dbReference type="Proteomes" id="UP000626148"/>
    </source>
</evidence>
<accession>A0A918KJS6</accession>
<reference evidence="3" key="2">
    <citation type="submission" date="2020-09" db="EMBL/GenBank/DDBJ databases">
        <authorList>
            <person name="Sun Q."/>
            <person name="Kim S."/>
        </authorList>
    </citation>
    <scope>NUCLEOTIDE SEQUENCE</scope>
    <source>
        <strain evidence="3">KCTC 22169</strain>
    </source>
</reference>
<dbReference type="EMBL" id="BMXR01000009">
    <property type="protein sequence ID" value="GGX63855.1"/>
    <property type="molecule type" value="Genomic_DNA"/>
</dbReference>
<reference evidence="3" key="1">
    <citation type="journal article" date="2014" name="Int. J. Syst. Evol. Microbiol.">
        <title>Complete genome sequence of Corynebacterium casei LMG S-19264T (=DSM 44701T), isolated from a smear-ripened cheese.</title>
        <authorList>
            <consortium name="US DOE Joint Genome Institute (JGI-PGF)"/>
            <person name="Walter F."/>
            <person name="Albersmeier A."/>
            <person name="Kalinowski J."/>
            <person name="Ruckert C."/>
        </authorList>
    </citation>
    <scope>NUCLEOTIDE SEQUENCE</scope>
    <source>
        <strain evidence="3">KCTC 22169</strain>
    </source>
</reference>
<dbReference type="PANTHER" id="PTHR37023">
    <property type="entry name" value="TRANSPOSASE"/>
    <property type="match status" value="1"/>
</dbReference>
<dbReference type="Pfam" id="PF04986">
    <property type="entry name" value="Y2_Tnp"/>
    <property type="match status" value="1"/>
</dbReference>
<dbReference type="RefSeq" id="WP_189610978.1">
    <property type="nucleotide sequence ID" value="NZ_BMXR01000009.1"/>
</dbReference>
<comment type="caution">
    <text evidence="3">The sequence shown here is derived from an EMBL/GenBank/DDBJ whole genome shotgun (WGS) entry which is preliminary data.</text>
</comment>